<evidence type="ECO:0000313" key="6">
    <source>
        <dbReference type="EMBL" id="KAF5395181.1"/>
    </source>
</evidence>
<dbReference type="SUPFAM" id="SSF48452">
    <property type="entry name" value="TPR-like"/>
    <property type="match status" value="1"/>
</dbReference>
<dbReference type="Proteomes" id="UP000748531">
    <property type="component" value="Unassembled WGS sequence"/>
</dbReference>
<dbReference type="GO" id="GO:0005871">
    <property type="term" value="C:kinesin complex"/>
    <property type="evidence" value="ECO:0007669"/>
    <property type="project" value="InterPro"/>
</dbReference>
<dbReference type="GO" id="GO:0019894">
    <property type="term" value="F:kinesin binding"/>
    <property type="evidence" value="ECO:0007669"/>
    <property type="project" value="TreeGrafter"/>
</dbReference>
<dbReference type="AlphaFoldDB" id="A0A8J4WCX8"/>
<comment type="caution">
    <text evidence="6">The sequence shown here is derived from an EMBL/GenBank/DDBJ whole genome shotgun (WGS) entry which is preliminary data.</text>
</comment>
<comment type="subcellular location">
    <subcellularLocation>
        <location evidence="1">Cytoplasm</location>
    </subcellularLocation>
</comment>
<dbReference type="InterPro" id="IPR011990">
    <property type="entry name" value="TPR-like_helical_dom_sf"/>
</dbReference>
<name>A0A8J4WCX8_9TREM</name>
<keyword evidence="2" id="KW-0963">Cytoplasm</keyword>
<keyword evidence="3" id="KW-0677">Repeat</keyword>
<evidence type="ECO:0000256" key="2">
    <source>
        <dbReference type="ARBA" id="ARBA00022490"/>
    </source>
</evidence>
<dbReference type="GO" id="GO:0007018">
    <property type="term" value="P:microtubule-based movement"/>
    <property type="evidence" value="ECO:0007669"/>
    <property type="project" value="TreeGrafter"/>
</dbReference>
<dbReference type="GO" id="GO:0005737">
    <property type="term" value="C:cytoplasm"/>
    <property type="evidence" value="ECO:0007669"/>
    <property type="project" value="UniProtKB-SubCell"/>
</dbReference>
<evidence type="ECO:0000256" key="3">
    <source>
        <dbReference type="ARBA" id="ARBA00022737"/>
    </source>
</evidence>
<gene>
    <name evidence="6" type="ORF">PHET_06506</name>
</gene>
<dbReference type="PANTHER" id="PTHR45783">
    <property type="entry name" value="KINESIN LIGHT CHAIN"/>
    <property type="match status" value="1"/>
</dbReference>
<evidence type="ECO:0000313" key="7">
    <source>
        <dbReference type="Proteomes" id="UP000748531"/>
    </source>
</evidence>
<keyword evidence="5" id="KW-0175">Coiled coil</keyword>
<keyword evidence="7" id="KW-1185">Reference proteome</keyword>
<keyword evidence="4" id="KW-0802">TPR repeat</keyword>
<evidence type="ECO:0000256" key="1">
    <source>
        <dbReference type="ARBA" id="ARBA00004496"/>
    </source>
</evidence>
<dbReference type="InterPro" id="IPR002151">
    <property type="entry name" value="Kinesin_light"/>
</dbReference>
<organism evidence="6 7">
    <name type="scientific">Paragonimus heterotremus</name>
    <dbReference type="NCBI Taxonomy" id="100268"/>
    <lineage>
        <taxon>Eukaryota</taxon>
        <taxon>Metazoa</taxon>
        <taxon>Spiralia</taxon>
        <taxon>Lophotrochozoa</taxon>
        <taxon>Platyhelminthes</taxon>
        <taxon>Trematoda</taxon>
        <taxon>Digenea</taxon>
        <taxon>Plagiorchiida</taxon>
        <taxon>Troglotremata</taxon>
        <taxon>Troglotrematidae</taxon>
        <taxon>Paragonimus</taxon>
    </lineage>
</organism>
<accession>A0A8J4WCX8</accession>
<feature type="coiled-coil region" evidence="5">
    <location>
        <begin position="113"/>
        <end position="161"/>
    </location>
</feature>
<proteinExistence type="predicted"/>
<protein>
    <submittedName>
        <fullName evidence="6">Kinesin light chain</fullName>
    </submittedName>
</protein>
<dbReference type="PANTHER" id="PTHR45783:SF3">
    <property type="entry name" value="KINESIN LIGHT CHAIN"/>
    <property type="match status" value="1"/>
</dbReference>
<sequence>MGDVNETQSSLSYSSSSTDTEALELTTNSNIRSEDLHIIPFKQWANDAHLKLTVLNASQNFTYEMLLREFSLAGVLAERAETWKKLISVDQIRDKIDSALFEIEVISDLCAYLKQVDCEKVRLDLQYERLRNENTCLCEQQQILKERLQKVNENLREAEAERNMQYFIYKIRHTELAAAQTKPRFIKYDLDEDGCISGLMSSKMQGIYHLALKYITEGHLDVAVAMCTQLLREQGKTNELTAIEHGVVNFLLGIILSQKGRLKESLTNMEDALKTLEISVGKDHPSLCCVLVKLAEGNLESKNYKDAEKYLRRAIVMKQIQLGEEHEEVIKLQMELCTILVNSERSKEAIQLGQSIRSAISSRCQPGDPVVIKLNVLLVKAHLIDQEVSVAHNLLKTALKESFPNIGEQSICDILECSEPNKRIDQTELYTMYEQLEGVHGRELLIILRDIYKIEGNQEAYTQLACLLNNARP</sequence>
<dbReference type="Gene3D" id="1.25.40.10">
    <property type="entry name" value="Tetratricopeptide repeat domain"/>
    <property type="match status" value="1"/>
</dbReference>
<dbReference type="Pfam" id="PF13424">
    <property type="entry name" value="TPR_12"/>
    <property type="match status" value="1"/>
</dbReference>
<evidence type="ECO:0000256" key="4">
    <source>
        <dbReference type="ARBA" id="ARBA00022803"/>
    </source>
</evidence>
<dbReference type="EMBL" id="LUCH01017240">
    <property type="protein sequence ID" value="KAF5395181.1"/>
    <property type="molecule type" value="Genomic_DNA"/>
</dbReference>
<dbReference type="OrthoDB" id="5986190at2759"/>
<evidence type="ECO:0000256" key="5">
    <source>
        <dbReference type="SAM" id="Coils"/>
    </source>
</evidence>
<reference evidence="6" key="1">
    <citation type="submission" date="2019-05" db="EMBL/GenBank/DDBJ databases">
        <title>Annotation for the trematode Paragonimus heterotremus.</title>
        <authorList>
            <person name="Choi Y.-J."/>
        </authorList>
    </citation>
    <scope>NUCLEOTIDE SEQUENCE</scope>
    <source>
        <strain evidence="6">LC</strain>
    </source>
</reference>